<dbReference type="SUPFAM" id="SSF48403">
    <property type="entry name" value="Ankyrin repeat"/>
    <property type="match status" value="1"/>
</dbReference>
<dbReference type="InterPro" id="IPR036770">
    <property type="entry name" value="Ankyrin_rpt-contain_sf"/>
</dbReference>
<evidence type="ECO:0000256" key="2">
    <source>
        <dbReference type="ARBA" id="ARBA00022801"/>
    </source>
</evidence>
<proteinExistence type="predicted"/>
<keyword evidence="6" id="KW-0175">Coiled coil</keyword>
<dbReference type="InterPro" id="IPR027417">
    <property type="entry name" value="P-loop_NTPase"/>
</dbReference>
<keyword evidence="1" id="KW-0547">Nucleotide-binding</keyword>
<evidence type="ECO:0000259" key="7">
    <source>
        <dbReference type="Pfam" id="PF00580"/>
    </source>
</evidence>
<evidence type="ECO:0000256" key="4">
    <source>
        <dbReference type="ARBA" id="ARBA00022840"/>
    </source>
</evidence>
<dbReference type="PANTHER" id="PTHR21529:SF4">
    <property type="entry name" value="TPR AND ANKYRIN REPEAT-CONTAINING PROTEIN 1"/>
    <property type="match status" value="1"/>
</dbReference>
<dbReference type="SMART" id="SM00248">
    <property type="entry name" value="ANK"/>
    <property type="match status" value="2"/>
</dbReference>
<dbReference type="InterPro" id="IPR039904">
    <property type="entry name" value="TRANK1"/>
</dbReference>
<evidence type="ECO:0000313" key="9">
    <source>
        <dbReference type="Proteomes" id="UP001209854"/>
    </source>
</evidence>
<sequence length="980" mass="112294">MNVLFYNDLNPRNIPGLAKVQKALEAGNFTQADVRKIDNNLYRARLNRSDRILFSLYRFQGEPYCLILEHVLNHAYEKSRFLSRGVVVDEDKIPVISNTDIAESKELVYLNTGSDRFNLLDKIISFDDAQQSVYKLPPPLVIIGSAGSGKTALTLEKMKQASGDVLYVSLSPFLVQNARNLYYANGYENENQEVDFLSFHEFIESIRVPDGNEIKLRDFSVWFQRHKGQSKLKDPHKLFEEFRGVLTGPSTESAWLSRSEYLKLGIKQSIYSEEERSGVYDLFEKYLSHLKLNQLYDTNIVSHEYLSKASARYDFIVVDEVQDITNIQLYLILKTLRNAGHFILCGDSNQIVHPNFFSWSKVKSLFFEQKTLTGHGEVVRVLQSNYRNSPVVTHIANRILKLKHARFGSIDKESNYLVDSIGGQRGSLQLLNDSDKVKKDLNTKTSHSTKFAVLVMHPDQKAKASKWFKTPLVFSIQEAKGLEYDNIILYNFISDEEKAFLDIASGVDPKALEGDTLNYARAKDKSDKSLEVYKFYINALYVAMTRAVSNLFLVEERQKHPLIRLLDMDRHSSDLSLDKQDSSLDEWQKEARKLELQGKQEQADDIRDRILKQKPVPWPVLDQNAFTALREEALTGTNKKKRILALEYAIIYHHRPTLNALVKAGVKAASQPEGKSLTQLYRKHYMTYDLKNPGSVLRDTEQYGIDHRTIFNLTPLMVASRIGNAGLVKELVERGANPNKTGSNGLNALQLAIEIALFDEKYAKNKLPDIYQLLEPDSLSIQAEGRLIKLDKKLMGLFILNLMFALFYRTLGNVLSINCGFTAKEITERVQQLPDSVLPERRKRQSYISSILSGNEVERDSPYNRKLFKRIKRGHYIINPLLKLREEDQWASIHDLLKLDDLDFKPAVIADYDIRPEYRISFQKRLDHQNTIRSENVRYFCGEIQKLIAEGERTVKDVISSEELSVASTSHSLQDKVTTS</sequence>
<dbReference type="RefSeq" id="WP_262566784.1">
    <property type="nucleotide sequence ID" value="NZ_JAPFCC010000001.1"/>
</dbReference>
<reference evidence="8 9" key="1">
    <citation type="submission" date="2022-10" db="EMBL/GenBank/DDBJ databases">
        <title>High-quality genome sequences of two octocoral-associated bacteria, Endozoicomonas euniceicola EF212 and Endozoicomonas gorgoniicola PS125.</title>
        <authorList>
            <person name="Chiou Y.-J."/>
            <person name="Chen Y.-H."/>
        </authorList>
    </citation>
    <scope>NUCLEOTIDE SEQUENCE [LARGE SCALE GENOMIC DNA]</scope>
    <source>
        <strain evidence="8 9">PS125</strain>
    </source>
</reference>
<dbReference type="Proteomes" id="UP001209854">
    <property type="component" value="Unassembled WGS sequence"/>
</dbReference>
<evidence type="ECO:0000313" key="8">
    <source>
        <dbReference type="EMBL" id="MCW7551781.1"/>
    </source>
</evidence>
<keyword evidence="5" id="KW-0040">ANK repeat</keyword>
<dbReference type="PROSITE" id="PS50088">
    <property type="entry name" value="ANK_REPEAT"/>
    <property type="match status" value="1"/>
</dbReference>
<dbReference type="Pfam" id="PF00023">
    <property type="entry name" value="Ank"/>
    <property type="match status" value="1"/>
</dbReference>
<dbReference type="EMBL" id="JAPFCC010000001">
    <property type="protein sequence ID" value="MCW7551781.1"/>
    <property type="molecule type" value="Genomic_DNA"/>
</dbReference>
<comment type="caution">
    <text evidence="8">The sequence shown here is derived from an EMBL/GenBank/DDBJ whole genome shotgun (WGS) entry which is preliminary data.</text>
</comment>
<evidence type="ECO:0000256" key="5">
    <source>
        <dbReference type="PROSITE-ProRule" id="PRU00023"/>
    </source>
</evidence>
<keyword evidence="4" id="KW-0067">ATP-binding</keyword>
<keyword evidence="2" id="KW-0378">Hydrolase</keyword>
<gene>
    <name evidence="8" type="ORF">NX722_03830</name>
</gene>
<protein>
    <submittedName>
        <fullName evidence="8">UvrD-helicase domain-containing protein</fullName>
    </submittedName>
</protein>
<dbReference type="InterPro" id="IPR002110">
    <property type="entry name" value="Ankyrin_rpt"/>
</dbReference>
<dbReference type="Gene3D" id="1.25.40.20">
    <property type="entry name" value="Ankyrin repeat-containing domain"/>
    <property type="match status" value="1"/>
</dbReference>
<dbReference type="PROSITE" id="PS50297">
    <property type="entry name" value="ANK_REP_REGION"/>
    <property type="match status" value="1"/>
</dbReference>
<evidence type="ECO:0000256" key="1">
    <source>
        <dbReference type="ARBA" id="ARBA00022741"/>
    </source>
</evidence>
<feature type="repeat" description="ANK" evidence="5">
    <location>
        <begin position="711"/>
        <end position="743"/>
    </location>
</feature>
<dbReference type="PANTHER" id="PTHR21529">
    <property type="entry name" value="MAMMARY TURMOR VIRUS RECEPTOR HOMOLOG 1, 2 MTVR1, 2"/>
    <property type="match status" value="1"/>
</dbReference>
<evidence type="ECO:0000256" key="3">
    <source>
        <dbReference type="ARBA" id="ARBA00022806"/>
    </source>
</evidence>
<feature type="domain" description="UvrD-like helicase ATP-binding" evidence="7">
    <location>
        <begin position="130"/>
        <end position="352"/>
    </location>
</feature>
<organism evidence="8 9">
    <name type="scientific">Endozoicomonas gorgoniicola</name>
    <dbReference type="NCBI Taxonomy" id="1234144"/>
    <lineage>
        <taxon>Bacteria</taxon>
        <taxon>Pseudomonadati</taxon>
        <taxon>Pseudomonadota</taxon>
        <taxon>Gammaproteobacteria</taxon>
        <taxon>Oceanospirillales</taxon>
        <taxon>Endozoicomonadaceae</taxon>
        <taxon>Endozoicomonas</taxon>
    </lineage>
</organism>
<name>A0ABT3MQY4_9GAMM</name>
<keyword evidence="9" id="KW-1185">Reference proteome</keyword>
<dbReference type="InterPro" id="IPR014016">
    <property type="entry name" value="UvrD-like_ATP-bd"/>
</dbReference>
<dbReference type="SUPFAM" id="SSF52540">
    <property type="entry name" value="P-loop containing nucleoside triphosphate hydrolases"/>
    <property type="match status" value="1"/>
</dbReference>
<dbReference type="Pfam" id="PF00580">
    <property type="entry name" value="UvrD-helicase"/>
    <property type="match status" value="1"/>
</dbReference>
<dbReference type="Gene3D" id="3.40.50.300">
    <property type="entry name" value="P-loop containing nucleotide triphosphate hydrolases"/>
    <property type="match status" value="2"/>
</dbReference>
<feature type="coiled-coil region" evidence="6">
    <location>
        <begin position="577"/>
        <end position="604"/>
    </location>
</feature>
<keyword evidence="3" id="KW-0347">Helicase</keyword>
<accession>A0ABT3MQY4</accession>
<evidence type="ECO:0000256" key="6">
    <source>
        <dbReference type="SAM" id="Coils"/>
    </source>
</evidence>